<evidence type="ECO:0000313" key="2">
    <source>
        <dbReference type="EMBL" id="GEL51769.1"/>
    </source>
</evidence>
<dbReference type="OrthoDB" id="5959103at2"/>
<accession>A0A0C9LTD3</accession>
<evidence type="ECO:0000313" key="7">
    <source>
        <dbReference type="Proteomes" id="UP000321800"/>
    </source>
</evidence>
<evidence type="ECO:0000313" key="4">
    <source>
        <dbReference type="EMBL" id="OUI84856.1"/>
    </source>
</evidence>
<comment type="caution">
    <text evidence="3">The sequence shown here is derived from an EMBL/GenBank/DDBJ whole genome shotgun (WGS) entry which is preliminary data.</text>
</comment>
<dbReference type="AlphaFoldDB" id="A0A0C9LTD3"/>
<dbReference type="Proteomes" id="UP000075411">
    <property type="component" value="Unassembled WGS sequence"/>
</dbReference>
<gene>
    <name evidence="3" type="ORF">AD947_14110</name>
    <name evidence="2" type="ORF">ATR01nite_28440</name>
    <name evidence="4" type="ORF">HC62_12530</name>
</gene>
<evidence type="ECO:0000313" key="5">
    <source>
        <dbReference type="Proteomes" id="UP000075411"/>
    </source>
</evidence>
<dbReference type="EMBL" id="LHZT01000131">
    <property type="protein sequence ID" value="KXV55627.1"/>
    <property type="molecule type" value="Genomic_DNA"/>
</dbReference>
<evidence type="ECO:0000313" key="6">
    <source>
        <dbReference type="Proteomes" id="UP000194565"/>
    </source>
</evidence>
<reference evidence="2 7" key="3">
    <citation type="submission" date="2019-07" db="EMBL/GenBank/DDBJ databases">
        <title>Whole genome shotgun sequence of Acetobacter tropicalis NBRC 16470.</title>
        <authorList>
            <person name="Hosoyama A."/>
            <person name="Uohara A."/>
            <person name="Ohji S."/>
            <person name="Ichikawa N."/>
        </authorList>
    </citation>
    <scope>NUCLEOTIDE SEQUENCE [LARGE SCALE GENOMIC DNA]</scope>
    <source>
        <strain evidence="2 7">NBRC 16470</strain>
    </source>
</reference>
<dbReference type="PATRIC" id="fig|104102.11.peg.738"/>
<name>A0A0C9LTD3_9PROT</name>
<dbReference type="EMBL" id="BJVR01000065">
    <property type="protein sequence ID" value="GEL51769.1"/>
    <property type="molecule type" value="Genomic_DNA"/>
</dbReference>
<protein>
    <submittedName>
        <fullName evidence="3">Uncharacterized protein</fullName>
    </submittedName>
</protein>
<keyword evidence="1" id="KW-1133">Transmembrane helix</keyword>
<evidence type="ECO:0000313" key="3">
    <source>
        <dbReference type="EMBL" id="KXV55627.1"/>
    </source>
</evidence>
<organism evidence="3 5">
    <name type="scientific">Acetobacter tropicalis</name>
    <dbReference type="NCBI Taxonomy" id="104102"/>
    <lineage>
        <taxon>Bacteria</taxon>
        <taxon>Pseudomonadati</taxon>
        <taxon>Pseudomonadota</taxon>
        <taxon>Alphaproteobacteria</taxon>
        <taxon>Acetobacterales</taxon>
        <taxon>Acetobacteraceae</taxon>
        <taxon>Acetobacter</taxon>
    </lineage>
</organism>
<feature type="transmembrane region" description="Helical" evidence="1">
    <location>
        <begin position="48"/>
        <end position="71"/>
    </location>
</feature>
<dbReference type="RefSeq" id="WP_045543254.1">
    <property type="nucleotide sequence ID" value="NZ_BJVR01000065.1"/>
</dbReference>
<dbReference type="Proteomes" id="UP000194565">
    <property type="component" value="Unassembled WGS sequence"/>
</dbReference>
<evidence type="ECO:0000256" key="1">
    <source>
        <dbReference type="SAM" id="Phobius"/>
    </source>
</evidence>
<reference evidence="4 6" key="1">
    <citation type="submission" date="2014-06" db="EMBL/GenBank/DDBJ databases">
        <authorList>
            <person name="Ju J."/>
            <person name="Zhang J."/>
        </authorList>
    </citation>
    <scope>NUCLEOTIDE SEQUENCE [LARGE SCALE GENOMIC DNA]</scope>
    <source>
        <strain evidence="4">DmW_042</strain>
    </source>
</reference>
<sequence>MTEQRLTEILQIEDDHERRIELLIFRLPEKAQPAVRWMRKPQARWARLPVGVLLICGGFLSILPVLGLWMLPLGVILLSEDIAFLRRLTDRVLAWVERRKPQWLGLEAAPHS</sequence>
<keyword evidence="1" id="KW-0812">Transmembrane</keyword>
<dbReference type="EMBL" id="JOMM01000042">
    <property type="protein sequence ID" value="OUI84856.1"/>
    <property type="molecule type" value="Genomic_DNA"/>
</dbReference>
<dbReference type="Proteomes" id="UP000321800">
    <property type="component" value="Unassembled WGS sequence"/>
</dbReference>
<keyword evidence="1" id="KW-0472">Membrane</keyword>
<reference evidence="3 5" key="2">
    <citation type="submission" date="2015-06" db="EMBL/GenBank/DDBJ databases">
        <title>Improved classification and identification of acetic acid bacteria using matrix-assisted laser desorption/ionization time-of-flight mass spectrometry; Gluconobacter nephelii and Gluconobacter uchimurae are later heterotypic synonyms of Gluconobacter japonicus and Gluconobacter oxydans, respectively.</title>
        <authorList>
            <person name="Li L."/>
            <person name="Cleenwerck I."/>
            <person name="De Vuyst L."/>
            <person name="Vandamme P."/>
        </authorList>
    </citation>
    <scope>NUCLEOTIDE SEQUENCE [LARGE SCALE GENOMIC DNA]</scope>
    <source>
        <strain evidence="3 5">LMG 1663</strain>
    </source>
</reference>
<proteinExistence type="predicted"/>